<evidence type="ECO:0000313" key="5">
    <source>
        <dbReference type="WBParaSite" id="Pan_g22633.t1"/>
    </source>
</evidence>
<organism evidence="4 5">
    <name type="scientific">Panagrellus redivivus</name>
    <name type="common">Microworm</name>
    <dbReference type="NCBI Taxonomy" id="6233"/>
    <lineage>
        <taxon>Eukaryota</taxon>
        <taxon>Metazoa</taxon>
        <taxon>Ecdysozoa</taxon>
        <taxon>Nematoda</taxon>
        <taxon>Chromadorea</taxon>
        <taxon>Rhabditida</taxon>
        <taxon>Tylenchina</taxon>
        <taxon>Panagrolaimomorpha</taxon>
        <taxon>Panagrolaimoidea</taxon>
        <taxon>Panagrolaimidae</taxon>
        <taxon>Panagrellus</taxon>
    </lineage>
</organism>
<evidence type="ECO:0000256" key="2">
    <source>
        <dbReference type="SAM" id="Phobius"/>
    </source>
</evidence>
<dbReference type="WBParaSite" id="Pan_g22633.t1">
    <property type="protein sequence ID" value="Pan_g22633.t1"/>
    <property type="gene ID" value="Pan_g22633"/>
</dbReference>
<reference evidence="4" key="1">
    <citation type="journal article" date="2013" name="Genetics">
        <title>The draft genome and transcriptome of Panagrellus redivivus are shaped by the harsh demands of a free-living lifestyle.</title>
        <authorList>
            <person name="Srinivasan J."/>
            <person name="Dillman A.R."/>
            <person name="Macchietto M.G."/>
            <person name="Heikkinen L."/>
            <person name="Lakso M."/>
            <person name="Fracchia K.M."/>
            <person name="Antoshechkin I."/>
            <person name="Mortazavi A."/>
            <person name="Wong G."/>
            <person name="Sternberg P.W."/>
        </authorList>
    </citation>
    <scope>NUCLEOTIDE SEQUENCE [LARGE SCALE GENOMIC DNA]</scope>
    <source>
        <strain evidence="4">MT8872</strain>
    </source>
</reference>
<keyword evidence="2" id="KW-0472">Membrane</keyword>
<keyword evidence="2" id="KW-0812">Transmembrane</keyword>
<protein>
    <submittedName>
        <fullName evidence="5">Fgf-3</fullName>
    </submittedName>
</protein>
<accession>A0A7E4VMA5</accession>
<feature type="chain" id="PRO_5028982851" evidence="3">
    <location>
        <begin position="24"/>
        <end position="276"/>
    </location>
</feature>
<feature type="region of interest" description="Disordered" evidence="1">
    <location>
        <begin position="242"/>
        <end position="276"/>
    </location>
</feature>
<feature type="signal peptide" evidence="3">
    <location>
        <begin position="1"/>
        <end position="23"/>
    </location>
</feature>
<sequence length="276" mass="30695">MTTKVLLFLAFLAIFSDYVKVEGIQTCRASQVLWAEEDIFEVGNPLPMYYRDHVLLTREVNWFWINEMHNGLKYTLLSDSACTKTEFETLRIHFNVEGCVYEFAAFKPAATEDCRCTYRKPKRLESRIGVSADTGNCTVYISFHKKDNDTILLPVLVSKSDLKRSLENVKDKKIIYDVLTPRVYPFSPKKEGDDRDGKKKLIAKIAIGAGCAVLIVAIVCVILLFANKSIRKCLKKCMCCKKKQPPPPTPTPSATPIAAAVPVSTAKTGTSAGTGG</sequence>
<keyword evidence="3" id="KW-0732">Signal</keyword>
<evidence type="ECO:0000256" key="3">
    <source>
        <dbReference type="SAM" id="SignalP"/>
    </source>
</evidence>
<feature type="transmembrane region" description="Helical" evidence="2">
    <location>
        <begin position="205"/>
        <end position="226"/>
    </location>
</feature>
<keyword evidence="4" id="KW-1185">Reference proteome</keyword>
<reference evidence="5" key="2">
    <citation type="submission" date="2020-10" db="UniProtKB">
        <authorList>
            <consortium name="WormBaseParasite"/>
        </authorList>
    </citation>
    <scope>IDENTIFICATION</scope>
</reference>
<name>A0A7E4VMA5_PANRE</name>
<keyword evidence="2" id="KW-1133">Transmembrane helix</keyword>
<proteinExistence type="predicted"/>
<dbReference type="Proteomes" id="UP000492821">
    <property type="component" value="Unassembled WGS sequence"/>
</dbReference>
<evidence type="ECO:0000313" key="4">
    <source>
        <dbReference type="Proteomes" id="UP000492821"/>
    </source>
</evidence>
<evidence type="ECO:0000256" key="1">
    <source>
        <dbReference type="SAM" id="MobiDB-lite"/>
    </source>
</evidence>
<feature type="compositionally biased region" description="Low complexity" evidence="1">
    <location>
        <begin position="254"/>
        <end position="276"/>
    </location>
</feature>
<dbReference type="AlphaFoldDB" id="A0A7E4VMA5"/>